<sequence length="273" mass="28684">MTTIETSAGRAAYDSRGSGPPLVLLHATLHDRHDFDQIVGPLAADYRVITVDWPGHGDAGPAAGVTAPSLAKALDEIVTALDIGPAVFIGNSVGGYAAARLAIERPDAVAGLVLVNTGGFSPQDRLSNLVCRLLGSPAIASRLAPAVVSSYMRAASDEDRAIASRALSRIRTDAGLETFTSLWRSFADPEHDLRRRAGTITAPTLVVWGTRDRVAAARWGRTATRVIPGAEFVALPTGHIVFASAPSAFLERVRPFIAAAHARIATRDKAPGV</sequence>
<dbReference type="AlphaFoldDB" id="G7H639"/>
<dbReference type="Proteomes" id="UP000035088">
    <property type="component" value="Unassembled WGS sequence"/>
</dbReference>
<dbReference type="OrthoDB" id="7185741at2"/>
<dbReference type="EMBL" id="BAEE01000067">
    <property type="protein sequence ID" value="GAB11278.1"/>
    <property type="molecule type" value="Genomic_DNA"/>
</dbReference>
<name>G7H639_9ACTN</name>
<dbReference type="InterPro" id="IPR050228">
    <property type="entry name" value="Carboxylesterase_BioH"/>
</dbReference>
<evidence type="ECO:0000259" key="1">
    <source>
        <dbReference type="Pfam" id="PF00561"/>
    </source>
</evidence>
<accession>G7H639</accession>
<organism evidence="2 3">
    <name type="scientific">Gordonia araii NBRC 100433</name>
    <dbReference type="NCBI Taxonomy" id="1073574"/>
    <lineage>
        <taxon>Bacteria</taxon>
        <taxon>Bacillati</taxon>
        <taxon>Actinomycetota</taxon>
        <taxon>Actinomycetes</taxon>
        <taxon>Mycobacteriales</taxon>
        <taxon>Gordoniaceae</taxon>
        <taxon>Gordonia</taxon>
    </lineage>
</organism>
<proteinExistence type="predicted"/>
<feature type="domain" description="AB hydrolase-1" evidence="1">
    <location>
        <begin position="20"/>
        <end position="244"/>
    </location>
</feature>
<keyword evidence="2" id="KW-0378">Hydrolase</keyword>
<dbReference type="Gene3D" id="3.40.50.1820">
    <property type="entry name" value="alpha/beta hydrolase"/>
    <property type="match status" value="1"/>
</dbReference>
<protein>
    <submittedName>
        <fullName evidence="2">Putative hydrolase</fullName>
    </submittedName>
</protein>
<dbReference type="STRING" id="1073574.GOARA_067_00190"/>
<gene>
    <name evidence="2" type="ORF">GOARA_067_00190</name>
</gene>
<dbReference type="SUPFAM" id="SSF53474">
    <property type="entry name" value="alpha/beta-Hydrolases"/>
    <property type="match status" value="1"/>
</dbReference>
<dbReference type="InterPro" id="IPR000073">
    <property type="entry name" value="AB_hydrolase_1"/>
</dbReference>
<dbReference type="PRINTS" id="PR00111">
    <property type="entry name" value="ABHYDROLASE"/>
</dbReference>
<dbReference type="RefSeq" id="WP_007323353.1">
    <property type="nucleotide sequence ID" value="NZ_BAEE01000067.1"/>
</dbReference>
<dbReference type="InterPro" id="IPR029058">
    <property type="entry name" value="AB_hydrolase_fold"/>
</dbReference>
<keyword evidence="3" id="KW-1185">Reference proteome</keyword>
<evidence type="ECO:0000313" key="2">
    <source>
        <dbReference type="EMBL" id="GAB11278.1"/>
    </source>
</evidence>
<dbReference type="GO" id="GO:0016787">
    <property type="term" value="F:hydrolase activity"/>
    <property type="evidence" value="ECO:0007669"/>
    <property type="project" value="UniProtKB-KW"/>
</dbReference>
<dbReference type="PANTHER" id="PTHR43194">
    <property type="entry name" value="HYDROLASE ALPHA/BETA FOLD FAMILY"/>
    <property type="match status" value="1"/>
</dbReference>
<dbReference type="PANTHER" id="PTHR43194:SF2">
    <property type="entry name" value="PEROXISOMAL MEMBRANE PROTEIN LPX1"/>
    <property type="match status" value="1"/>
</dbReference>
<reference evidence="2 3" key="1">
    <citation type="submission" date="2011-11" db="EMBL/GenBank/DDBJ databases">
        <title>Whole genome shotgun sequence of Gordonia araii NBRC 100433.</title>
        <authorList>
            <person name="Yoshida Y."/>
            <person name="Hosoyama A."/>
            <person name="Tsuchikane K."/>
            <person name="Katsumata H."/>
            <person name="Yamazaki S."/>
            <person name="Fujita N."/>
        </authorList>
    </citation>
    <scope>NUCLEOTIDE SEQUENCE [LARGE SCALE GENOMIC DNA]</scope>
    <source>
        <strain evidence="2 3">NBRC 100433</strain>
    </source>
</reference>
<comment type="caution">
    <text evidence="2">The sequence shown here is derived from an EMBL/GenBank/DDBJ whole genome shotgun (WGS) entry which is preliminary data.</text>
</comment>
<dbReference type="Pfam" id="PF00561">
    <property type="entry name" value="Abhydrolase_1"/>
    <property type="match status" value="1"/>
</dbReference>
<evidence type="ECO:0000313" key="3">
    <source>
        <dbReference type="Proteomes" id="UP000035088"/>
    </source>
</evidence>